<proteinExistence type="predicted"/>
<reference evidence="1 2" key="1">
    <citation type="submission" date="2024-09" db="EMBL/GenBank/DDBJ databases">
        <authorList>
            <person name="Sun Q."/>
            <person name="Mori K."/>
        </authorList>
    </citation>
    <scope>NUCLEOTIDE SEQUENCE [LARGE SCALE GENOMIC DNA]</scope>
    <source>
        <strain evidence="1 2">CGMCC 1.15906</strain>
    </source>
</reference>
<organism evidence="1 2">
    <name type="scientific">Kribbella deserti</name>
    <dbReference type="NCBI Taxonomy" id="1926257"/>
    <lineage>
        <taxon>Bacteria</taxon>
        <taxon>Bacillati</taxon>
        <taxon>Actinomycetota</taxon>
        <taxon>Actinomycetes</taxon>
        <taxon>Propionibacteriales</taxon>
        <taxon>Kribbellaceae</taxon>
        <taxon>Kribbella</taxon>
    </lineage>
</organism>
<sequence length="237" mass="25419">MSDQPTHDVGPVHGGARWCEQHGRWECTKQRKAGRGECHSIALTGTDKCRMHAGERSDVVKARAMAITAWSAIGGDPTVEPGRIILSLLQMSWLRLHLYAQLLAAQADAEGWEPDNVDDEGDEVEFAVAGSTGGLIGHTFAPSKEGGRVVTGEAVRGLVLLEAQERDRCAKLAKTAHDMGIAEREVRLAEQQGELLAGVIKRVLGDLDLTVEQQQRVPAVVGQHLRAVAELEAGGAA</sequence>
<dbReference type="Proteomes" id="UP001589890">
    <property type="component" value="Unassembled WGS sequence"/>
</dbReference>
<dbReference type="RefSeq" id="WP_380049304.1">
    <property type="nucleotide sequence ID" value="NZ_JBHLTC010000022.1"/>
</dbReference>
<evidence type="ECO:0000313" key="2">
    <source>
        <dbReference type="Proteomes" id="UP001589890"/>
    </source>
</evidence>
<comment type="caution">
    <text evidence="1">The sequence shown here is derived from an EMBL/GenBank/DDBJ whole genome shotgun (WGS) entry which is preliminary data.</text>
</comment>
<evidence type="ECO:0000313" key="1">
    <source>
        <dbReference type="EMBL" id="MFC0626148.1"/>
    </source>
</evidence>
<name>A0ABV6QPP8_9ACTN</name>
<protein>
    <recommendedName>
        <fullName evidence="3">DUF222 domain-containing protein</fullName>
    </recommendedName>
</protein>
<accession>A0ABV6QPP8</accession>
<dbReference type="EMBL" id="JBHLTC010000022">
    <property type="protein sequence ID" value="MFC0626148.1"/>
    <property type="molecule type" value="Genomic_DNA"/>
</dbReference>
<gene>
    <name evidence="1" type="ORF">ACFFGN_18870</name>
</gene>
<keyword evidence="2" id="KW-1185">Reference proteome</keyword>
<evidence type="ECO:0008006" key="3">
    <source>
        <dbReference type="Google" id="ProtNLM"/>
    </source>
</evidence>